<dbReference type="SUPFAM" id="SSF53474">
    <property type="entry name" value="alpha/beta-Hydrolases"/>
    <property type="match status" value="1"/>
</dbReference>
<evidence type="ECO:0000259" key="10">
    <source>
        <dbReference type="Pfam" id="PF05057"/>
    </source>
</evidence>
<keyword evidence="6" id="KW-0496">Mitochondrion</keyword>
<dbReference type="PROSITE" id="PS50297">
    <property type="entry name" value="ANK_REP_REGION"/>
    <property type="match status" value="1"/>
</dbReference>
<dbReference type="InterPro" id="IPR002110">
    <property type="entry name" value="Ankyrin_rpt"/>
</dbReference>
<dbReference type="PROSITE" id="PS50088">
    <property type="entry name" value="ANK_REPEAT"/>
    <property type="match status" value="1"/>
</dbReference>
<sequence length="1056" mass="118789">MAQRTIRDDNKGLKVLVDRESQTALDIVFVHGLRGHRINTWSSNNTCWPKDLLPEDIKDARILTFGYDAQVAGFLSTTSQASIFAHAEKLLDNLKNARRGFETRPIIFIGHSLGGIIIKDALIRSFECKHSTQDVRLGAIFNATIGVIFMATPHRGSHTASLAQYAVTAAKIALQNPNRHIIDGLKVDSQILEKQRVSFGAIIGSSKLRCAYEELPTHTQLIVGAASAMIDGVISVAIEADHVAICKFGSREDTGYVTIRGWILDIRENDPAVARKFGISTIIRYDELVGFEDDIQRMIREKINHMDLKEHFKDRLRSQLPQRAGHTFLLASLILATISKQRSLRPSDLNRLVRSEKPTDLYENALRSHPAHVRDRAFRLLKIVLVATEALTPGQLDLAECVNAEDCSLETLDREGNPEDALRDVCGVLLCVLNGKVFIFHETVREYLFEQDDFNPTGRPADHLLPDAHQILANCCVWFLNLDTWNQVKFHKNIREAIVIARIWFGSRLDDEMSCTDDIMFFNESRQPNLNSLNFQGCSLLGVFVSDHEGILDDSNHILEVLRLGADPDFRTSSPRTKSKMIGHVGQEVLKHWRDEDSISLVAMIVAGFVYRKLENDDNVSHGFNPKNLPMCVCSADTSLAPNLIAYRLQYVRLAYLRMSVAKASFDPQTPLALACHKGKWAVAERLLKHNASPSLLWKWYGLTKLFYVDVEALRTKGVCKVDFGDTLLRFLHLLQSFGLLAESINRCEELSGRTLVHFIMLADVRECDEFLNVDGIDLNVRNTDKETPLHWYMYAKGPTIDLTHNPRIRLFTRFDLTIKSPTGSSFLDAIFEGGRNQGSETCFASVKSSDLCTRGSFFLHKAIRTGARDWIDFFACIGDFDLNAQDDEGATALHLAVVLDDVATTLMLLSKGVRTDILDHQGKAAMHYAILRSRGIVKALIDSERVDLEILSRSRMTPLLEAFAHGAATDIMVTNVRLLVEALIERADSDDWIKPLDFVTNSIPYFERTGEELPELLKHMQSVWPPVQQDPMYLWSGSDSEDSDGMSSDEEWAEE</sequence>
<dbReference type="GO" id="GO:0005739">
    <property type="term" value="C:mitochondrion"/>
    <property type="evidence" value="ECO:0007669"/>
    <property type="project" value="UniProtKB-SubCell"/>
</dbReference>
<feature type="repeat" description="ANK" evidence="8">
    <location>
        <begin position="889"/>
        <end position="921"/>
    </location>
</feature>
<reference evidence="11" key="2">
    <citation type="submission" date="2021-08" db="EMBL/GenBank/DDBJ databases">
        <authorList>
            <person name="Gostincar C."/>
            <person name="Sun X."/>
            <person name="Song Z."/>
            <person name="Gunde-Cimerman N."/>
        </authorList>
    </citation>
    <scope>NUCLEOTIDE SEQUENCE</scope>
    <source>
        <strain evidence="11">EXF-9298</strain>
    </source>
</reference>
<evidence type="ECO:0000313" key="12">
    <source>
        <dbReference type="Proteomes" id="UP000729357"/>
    </source>
</evidence>
<dbReference type="GO" id="GO:0005783">
    <property type="term" value="C:endoplasmic reticulum"/>
    <property type="evidence" value="ECO:0007669"/>
    <property type="project" value="UniProtKB-SubCell"/>
</dbReference>
<protein>
    <recommendedName>
        <fullName evidence="10">DUF676 domain-containing protein</fullName>
    </recommendedName>
</protein>
<keyword evidence="5" id="KW-0256">Endoplasmic reticulum</keyword>
<keyword evidence="8" id="KW-0040">ANK repeat</keyword>
<evidence type="ECO:0000313" key="11">
    <source>
        <dbReference type="EMBL" id="KAG9978707.1"/>
    </source>
</evidence>
<dbReference type="InterPro" id="IPR036770">
    <property type="entry name" value="Ankyrin_rpt-contain_sf"/>
</dbReference>
<proteinExistence type="inferred from homology"/>
<evidence type="ECO:0000256" key="7">
    <source>
        <dbReference type="ARBA" id="ARBA00023136"/>
    </source>
</evidence>
<comment type="subcellular location">
    <subcellularLocation>
        <location evidence="2">Endoplasmic reticulum</location>
    </subcellularLocation>
    <subcellularLocation>
        <location evidence="3">Membrane</location>
    </subcellularLocation>
    <subcellularLocation>
        <location evidence="1">Mitochondrion</location>
    </subcellularLocation>
</comment>
<accession>A0A9P8JUN8</accession>
<evidence type="ECO:0000256" key="1">
    <source>
        <dbReference type="ARBA" id="ARBA00004173"/>
    </source>
</evidence>
<dbReference type="Pfam" id="PF12796">
    <property type="entry name" value="Ank_2"/>
    <property type="match status" value="1"/>
</dbReference>
<dbReference type="PANTHER" id="PTHR48182">
    <property type="entry name" value="PROTEIN SERAC1"/>
    <property type="match status" value="1"/>
</dbReference>
<dbReference type="SUPFAM" id="SSF48403">
    <property type="entry name" value="Ankyrin repeat"/>
    <property type="match status" value="2"/>
</dbReference>
<feature type="region of interest" description="Disordered" evidence="9">
    <location>
        <begin position="1034"/>
        <end position="1056"/>
    </location>
</feature>
<comment type="caution">
    <text evidence="11">The sequence shown here is derived from an EMBL/GenBank/DDBJ whole genome shotgun (WGS) entry which is preliminary data.</text>
</comment>
<evidence type="ECO:0000256" key="3">
    <source>
        <dbReference type="ARBA" id="ARBA00004370"/>
    </source>
</evidence>
<dbReference type="Pfam" id="PF05057">
    <property type="entry name" value="DUF676"/>
    <property type="match status" value="1"/>
</dbReference>
<evidence type="ECO:0000256" key="5">
    <source>
        <dbReference type="ARBA" id="ARBA00022824"/>
    </source>
</evidence>
<dbReference type="SMART" id="SM00248">
    <property type="entry name" value="ANK"/>
    <property type="match status" value="4"/>
</dbReference>
<feature type="non-terminal residue" evidence="11">
    <location>
        <position position="1"/>
    </location>
</feature>
<keyword evidence="7" id="KW-0472">Membrane</keyword>
<evidence type="ECO:0000256" key="8">
    <source>
        <dbReference type="PROSITE-ProRule" id="PRU00023"/>
    </source>
</evidence>
<dbReference type="Gene3D" id="3.40.50.1820">
    <property type="entry name" value="alpha/beta hydrolase"/>
    <property type="match status" value="1"/>
</dbReference>
<gene>
    <name evidence="11" type="ORF">KCU98_g9245</name>
</gene>
<dbReference type="InterPro" id="IPR007751">
    <property type="entry name" value="DUF676_lipase-like"/>
</dbReference>
<dbReference type="AlphaFoldDB" id="A0A9P8JUN8"/>
<comment type="similarity">
    <text evidence="4">Belongs to the putative lipase ROG1 family.</text>
</comment>
<dbReference type="Gene3D" id="1.25.40.20">
    <property type="entry name" value="Ankyrin repeat-containing domain"/>
    <property type="match status" value="2"/>
</dbReference>
<evidence type="ECO:0000256" key="6">
    <source>
        <dbReference type="ARBA" id="ARBA00023128"/>
    </source>
</evidence>
<evidence type="ECO:0000256" key="2">
    <source>
        <dbReference type="ARBA" id="ARBA00004240"/>
    </source>
</evidence>
<dbReference type="Proteomes" id="UP000729357">
    <property type="component" value="Unassembled WGS sequence"/>
</dbReference>
<dbReference type="InterPro" id="IPR029058">
    <property type="entry name" value="AB_hydrolase_fold"/>
</dbReference>
<name>A0A9P8JUN8_AURME</name>
<feature type="compositionally biased region" description="Acidic residues" evidence="9">
    <location>
        <begin position="1040"/>
        <end position="1056"/>
    </location>
</feature>
<feature type="domain" description="DUF676" evidence="10">
    <location>
        <begin position="27"/>
        <end position="161"/>
    </location>
</feature>
<dbReference type="PANTHER" id="PTHR48182:SF2">
    <property type="entry name" value="PROTEIN SERAC1"/>
    <property type="match status" value="1"/>
</dbReference>
<evidence type="ECO:0000256" key="4">
    <source>
        <dbReference type="ARBA" id="ARBA00007920"/>
    </source>
</evidence>
<keyword evidence="12" id="KW-1185">Reference proteome</keyword>
<organism evidence="11 12">
    <name type="scientific">Aureobasidium melanogenum</name>
    <name type="common">Aureobasidium pullulans var. melanogenum</name>
    <dbReference type="NCBI Taxonomy" id="46634"/>
    <lineage>
        <taxon>Eukaryota</taxon>
        <taxon>Fungi</taxon>
        <taxon>Dikarya</taxon>
        <taxon>Ascomycota</taxon>
        <taxon>Pezizomycotina</taxon>
        <taxon>Dothideomycetes</taxon>
        <taxon>Dothideomycetidae</taxon>
        <taxon>Dothideales</taxon>
        <taxon>Saccotheciaceae</taxon>
        <taxon>Aureobasidium</taxon>
    </lineage>
</organism>
<evidence type="ECO:0000256" key="9">
    <source>
        <dbReference type="SAM" id="MobiDB-lite"/>
    </source>
</evidence>
<dbReference type="InterPro" id="IPR052374">
    <property type="entry name" value="SERAC1"/>
</dbReference>
<dbReference type="GO" id="GO:0016020">
    <property type="term" value="C:membrane"/>
    <property type="evidence" value="ECO:0007669"/>
    <property type="project" value="UniProtKB-SubCell"/>
</dbReference>
<reference evidence="11" key="1">
    <citation type="journal article" date="2021" name="J Fungi (Basel)">
        <title>Virulence traits and population genomics of the black yeast Aureobasidium melanogenum.</title>
        <authorList>
            <person name="Cernosa A."/>
            <person name="Sun X."/>
            <person name="Gostincar C."/>
            <person name="Fang C."/>
            <person name="Gunde-Cimerman N."/>
            <person name="Song Z."/>
        </authorList>
    </citation>
    <scope>NUCLEOTIDE SEQUENCE</scope>
    <source>
        <strain evidence="11">EXF-9298</strain>
    </source>
</reference>
<dbReference type="EMBL" id="JAHFXS010001240">
    <property type="protein sequence ID" value="KAG9978707.1"/>
    <property type="molecule type" value="Genomic_DNA"/>
</dbReference>